<dbReference type="InterPro" id="IPR000792">
    <property type="entry name" value="Tscrpt_reg_LuxR_C"/>
</dbReference>
<dbReference type="PROSITE" id="PS50110">
    <property type="entry name" value="RESPONSE_REGULATORY"/>
    <property type="match status" value="1"/>
</dbReference>
<dbReference type="PRINTS" id="PR00038">
    <property type="entry name" value="HTHLUXR"/>
</dbReference>
<evidence type="ECO:0000256" key="3">
    <source>
        <dbReference type="ARBA" id="ARBA00023125"/>
    </source>
</evidence>
<gene>
    <name evidence="5" type="ORF">SAMN05421872_114113</name>
</gene>
<dbReference type="InterPro" id="IPR058245">
    <property type="entry name" value="NreC/VraR/RcsB-like_REC"/>
</dbReference>
<dbReference type="RefSeq" id="WP_090860469.1">
    <property type="nucleotide sequence ID" value="NZ_FMZM01000014.1"/>
</dbReference>
<dbReference type="PROSITE" id="PS00622">
    <property type="entry name" value="HTH_LUXR_1"/>
    <property type="match status" value="1"/>
</dbReference>
<dbReference type="SUPFAM" id="SSF46894">
    <property type="entry name" value="C-terminal effector domain of the bipartite response regulators"/>
    <property type="match status" value="1"/>
</dbReference>
<evidence type="ECO:0000313" key="6">
    <source>
        <dbReference type="Proteomes" id="UP000199034"/>
    </source>
</evidence>
<dbReference type="PROSITE" id="PS50043">
    <property type="entry name" value="HTH_LUXR_2"/>
    <property type="match status" value="1"/>
</dbReference>
<dbReference type="SUPFAM" id="SSF52172">
    <property type="entry name" value="CheY-like"/>
    <property type="match status" value="1"/>
</dbReference>
<keyword evidence="3 5" id="KW-0238">DNA-binding</keyword>
<dbReference type="GO" id="GO:0000160">
    <property type="term" value="P:phosphorelay signal transduction system"/>
    <property type="evidence" value="ECO:0007669"/>
    <property type="project" value="InterPro"/>
</dbReference>
<dbReference type="GO" id="GO:0003677">
    <property type="term" value="F:DNA binding"/>
    <property type="evidence" value="ECO:0007669"/>
    <property type="project" value="UniProtKB-KW"/>
</dbReference>
<proteinExistence type="predicted"/>
<dbReference type="Proteomes" id="UP000199034">
    <property type="component" value="Unassembled WGS sequence"/>
</dbReference>
<keyword evidence="2" id="KW-0805">Transcription regulation</keyword>
<organism evidence="5 6">
    <name type="scientific">Nocardioides lianchengensis</name>
    <dbReference type="NCBI Taxonomy" id="1045774"/>
    <lineage>
        <taxon>Bacteria</taxon>
        <taxon>Bacillati</taxon>
        <taxon>Actinomycetota</taxon>
        <taxon>Actinomycetes</taxon>
        <taxon>Propionibacteriales</taxon>
        <taxon>Nocardioidaceae</taxon>
        <taxon>Nocardioides</taxon>
    </lineage>
</organism>
<dbReference type="CDD" id="cd06170">
    <property type="entry name" value="LuxR_C_like"/>
    <property type="match status" value="1"/>
</dbReference>
<dbReference type="PANTHER" id="PTHR43214:SF24">
    <property type="entry name" value="TRANSCRIPTIONAL REGULATORY PROTEIN NARL-RELATED"/>
    <property type="match status" value="1"/>
</dbReference>
<sequence>MIEILVVDDQGLIRNAVRDLVAQEADLRLVGSAENGIEAVRMTRDLRPDVVVMDVRMPLLDGIEATRMITHDPELGDVRVLILTTFDDDPDYVVRGVQSGASGFVGKSAEPDVLVAAIRTVHQGDGLLSPRATRHLLDRHAGAPVSGEVHPDLARLTERELDVLRHVAEGRTNQQIADRLGITVLTVKTHINRTMAKVGRHDRSQLVVLAYETGLVIPHYR</sequence>
<dbReference type="InterPro" id="IPR039420">
    <property type="entry name" value="WalR-like"/>
</dbReference>
<keyword evidence="4" id="KW-0804">Transcription</keyword>
<dbReference type="EMBL" id="FMZM01000014">
    <property type="protein sequence ID" value="SDE07884.1"/>
    <property type="molecule type" value="Genomic_DNA"/>
</dbReference>
<dbReference type="Gene3D" id="3.40.50.2300">
    <property type="match status" value="1"/>
</dbReference>
<dbReference type="GO" id="GO:0006355">
    <property type="term" value="P:regulation of DNA-templated transcription"/>
    <property type="evidence" value="ECO:0007669"/>
    <property type="project" value="InterPro"/>
</dbReference>
<dbReference type="Pfam" id="PF00072">
    <property type="entry name" value="Response_reg"/>
    <property type="match status" value="1"/>
</dbReference>
<dbReference type="AlphaFoldDB" id="A0A1G6ZYX8"/>
<keyword evidence="6" id="KW-1185">Reference proteome</keyword>
<dbReference type="STRING" id="1045774.SAMN05421872_114113"/>
<reference evidence="6" key="1">
    <citation type="submission" date="2016-10" db="EMBL/GenBank/DDBJ databases">
        <authorList>
            <person name="Varghese N."/>
            <person name="Submissions S."/>
        </authorList>
    </citation>
    <scope>NUCLEOTIDE SEQUENCE [LARGE SCALE GENOMIC DNA]</scope>
    <source>
        <strain evidence="6">CGMCC 4.6858</strain>
    </source>
</reference>
<evidence type="ECO:0000256" key="4">
    <source>
        <dbReference type="ARBA" id="ARBA00023163"/>
    </source>
</evidence>
<accession>A0A1G6ZYX8</accession>
<evidence type="ECO:0000313" key="5">
    <source>
        <dbReference type="EMBL" id="SDE07884.1"/>
    </source>
</evidence>
<dbReference type="SMART" id="SM00448">
    <property type="entry name" value="REC"/>
    <property type="match status" value="1"/>
</dbReference>
<dbReference type="InterPro" id="IPR001789">
    <property type="entry name" value="Sig_transdc_resp-reg_receiver"/>
</dbReference>
<dbReference type="SMART" id="SM00421">
    <property type="entry name" value="HTH_LUXR"/>
    <property type="match status" value="1"/>
</dbReference>
<keyword evidence="1" id="KW-0597">Phosphoprotein</keyword>
<dbReference type="OrthoDB" id="9808843at2"/>
<dbReference type="InterPro" id="IPR011006">
    <property type="entry name" value="CheY-like_superfamily"/>
</dbReference>
<dbReference type="InterPro" id="IPR016032">
    <property type="entry name" value="Sig_transdc_resp-reg_C-effctor"/>
</dbReference>
<dbReference type="PANTHER" id="PTHR43214">
    <property type="entry name" value="TWO-COMPONENT RESPONSE REGULATOR"/>
    <property type="match status" value="1"/>
</dbReference>
<evidence type="ECO:0000256" key="1">
    <source>
        <dbReference type="ARBA" id="ARBA00022553"/>
    </source>
</evidence>
<dbReference type="Pfam" id="PF00196">
    <property type="entry name" value="GerE"/>
    <property type="match status" value="1"/>
</dbReference>
<protein>
    <submittedName>
        <fullName evidence="5">DNA-binding response regulator, NarL/FixJ family, contains REC and HTH domains</fullName>
    </submittedName>
</protein>
<dbReference type="CDD" id="cd17535">
    <property type="entry name" value="REC_NarL-like"/>
    <property type="match status" value="1"/>
</dbReference>
<evidence type="ECO:0000256" key="2">
    <source>
        <dbReference type="ARBA" id="ARBA00023015"/>
    </source>
</evidence>
<name>A0A1G6ZYX8_9ACTN</name>